<gene>
    <name evidence="2" type="ORF">TRFO_11522</name>
</gene>
<keyword evidence="3" id="KW-1185">Reference proteome</keyword>
<dbReference type="AlphaFoldDB" id="A0A1J4J8M4"/>
<name>A0A1J4J8M4_9EUKA</name>
<dbReference type="EMBL" id="MLAK01001371">
    <property type="protein sequence ID" value="OHS93749.1"/>
    <property type="molecule type" value="Genomic_DNA"/>
</dbReference>
<dbReference type="GeneID" id="94830790"/>
<dbReference type="SUPFAM" id="SSF52047">
    <property type="entry name" value="RNI-like"/>
    <property type="match status" value="1"/>
</dbReference>
<dbReference type="Proteomes" id="UP000179807">
    <property type="component" value="Unassembled WGS sequence"/>
</dbReference>
<protein>
    <recommendedName>
        <fullName evidence="4">Leucine Rich Repeat family protein</fullName>
    </recommendedName>
</protein>
<feature type="region of interest" description="Disordered" evidence="1">
    <location>
        <begin position="401"/>
        <end position="422"/>
    </location>
</feature>
<dbReference type="VEuPathDB" id="TrichDB:TRFO_11522"/>
<feature type="compositionally biased region" description="Low complexity" evidence="1">
    <location>
        <begin position="401"/>
        <end position="414"/>
    </location>
</feature>
<accession>A0A1J4J8M4</accession>
<comment type="caution">
    <text evidence="2">The sequence shown here is derived from an EMBL/GenBank/DDBJ whole genome shotgun (WGS) entry which is preliminary data.</text>
</comment>
<proteinExistence type="predicted"/>
<evidence type="ECO:0000313" key="3">
    <source>
        <dbReference type="Proteomes" id="UP000179807"/>
    </source>
</evidence>
<dbReference type="OrthoDB" id="10601163at2759"/>
<organism evidence="2 3">
    <name type="scientific">Tritrichomonas foetus</name>
    <dbReference type="NCBI Taxonomy" id="1144522"/>
    <lineage>
        <taxon>Eukaryota</taxon>
        <taxon>Metamonada</taxon>
        <taxon>Parabasalia</taxon>
        <taxon>Tritrichomonadida</taxon>
        <taxon>Tritrichomonadidae</taxon>
        <taxon>Tritrichomonas</taxon>
    </lineage>
</organism>
<reference evidence="2" key="1">
    <citation type="submission" date="2016-10" db="EMBL/GenBank/DDBJ databases">
        <authorList>
            <person name="Benchimol M."/>
            <person name="Almeida L.G."/>
            <person name="Vasconcelos A.T."/>
            <person name="Perreira-Neves A."/>
            <person name="Rosa I.A."/>
            <person name="Tasca T."/>
            <person name="Bogo M.R."/>
            <person name="de Souza W."/>
        </authorList>
    </citation>
    <scope>NUCLEOTIDE SEQUENCE [LARGE SCALE GENOMIC DNA]</scope>
    <source>
        <strain evidence="2">K</strain>
    </source>
</reference>
<dbReference type="Gene3D" id="3.80.10.10">
    <property type="entry name" value="Ribonuclease Inhibitor"/>
    <property type="match status" value="1"/>
</dbReference>
<dbReference type="RefSeq" id="XP_068346886.1">
    <property type="nucleotide sequence ID" value="XM_068496086.1"/>
</dbReference>
<evidence type="ECO:0008006" key="4">
    <source>
        <dbReference type="Google" id="ProtNLM"/>
    </source>
</evidence>
<sequence length="794" mass="90302">MSEKSMDFGSLNPLFKLPTTKILWCGYVKKVRSHNSTKKIYLIVATPGLFFVEKRTFPRSYNVSLVMPFTEIHLILIDSNSAIISSDPKKENITIISDDRITICSIIFSLEKSLYGNDNHSFRLECSSDMKKEFESSSYLYETKYALVDRFVNFLLVTDHEKQNMKNVNLDLIQENVELLKSTKNSFTFTSDLSASTYSSQIAQSIAFDNDVTTITLFSLNFSSFLPHFIPILQHNTSIKRIIMNNVNFSGALKSLTGFTKPSILFEELEFYKCELSSNDFVSFINFFSNVKSKIFSLSFEQCRMNETTVNALFMAITEYSCFSELQALSFMNMKPGSLNNAEIVRLFSSNWILQTTSLKLFNIINCDLDISSFFTKIFSKKTNIASVDFSRNNCSNKFISTSLRSPSRSSPRPVQSGAKGEVQNGSLSKRLFLPSCMSFSGCAFTSSSFDQLAQLISGSDVSNLSFDHIEINDLCIYDSFLHFNCPNLTTFSWEENLMDPVCVEKLMIFLNHNNTIQNLFLSSSIKISPDESVQFLSSFIESSHLITLVIRGNDMCYLGEHIYYILQSLLKQSTIKILDVTHQKIGDHGLDLLYELASNCLEELYFDHCEVSSADVLTSFCQDLMETELIKTNWPAVEERMIISRTPLQTKQEVKRKLDTTKNSFIERFGQSCVDSSPTLREHEETKRSRSSSSFLEKNVVNNGLNSDRIRRKSVAISEKNVKRQPQTPGRKSVAAHLIPNPGLQPKPKEFCTFDLAFVEPEISALMCECLGIEKLNNNNDVLVRKYKEINRV</sequence>
<dbReference type="InterPro" id="IPR032675">
    <property type="entry name" value="LRR_dom_sf"/>
</dbReference>
<evidence type="ECO:0000313" key="2">
    <source>
        <dbReference type="EMBL" id="OHS93749.1"/>
    </source>
</evidence>
<evidence type="ECO:0000256" key="1">
    <source>
        <dbReference type="SAM" id="MobiDB-lite"/>
    </source>
</evidence>